<feature type="region of interest" description="Disordered" evidence="4">
    <location>
        <begin position="589"/>
        <end position="620"/>
    </location>
</feature>
<evidence type="ECO:0000313" key="6">
    <source>
        <dbReference type="Proteomes" id="UP000306102"/>
    </source>
</evidence>
<feature type="short sequence motif" description="VHIID" evidence="3">
    <location>
        <begin position="239"/>
        <end position="243"/>
    </location>
</feature>
<feature type="region of interest" description="Disordered" evidence="4">
    <location>
        <begin position="18"/>
        <end position="45"/>
    </location>
</feature>
<comment type="caution">
    <text evidence="3">Lacks conserved residue(s) required for the propagation of feature annotation.</text>
</comment>
<keyword evidence="6" id="KW-1185">Reference proteome</keyword>
<feature type="region of interest" description="SAW" evidence="3">
    <location>
        <begin position="428"/>
        <end position="504"/>
    </location>
</feature>
<feature type="region of interest" description="Leucine repeat I (LRI)" evidence="3">
    <location>
        <begin position="1361"/>
        <end position="1421"/>
    </location>
</feature>
<feature type="region of interest" description="Leucine repeat I (LRI)" evidence="3">
    <location>
        <begin position="129"/>
        <end position="189"/>
    </location>
</feature>
<feature type="region of interest" description="Leucine repeat II (LRII)" evidence="3">
    <location>
        <begin position="866"/>
        <end position="898"/>
    </location>
</feature>
<proteinExistence type="inferred from homology"/>
<organism evidence="5 6">
    <name type="scientific">Camellia sinensis var. sinensis</name>
    <name type="common">China tea</name>
    <dbReference type="NCBI Taxonomy" id="542762"/>
    <lineage>
        <taxon>Eukaryota</taxon>
        <taxon>Viridiplantae</taxon>
        <taxon>Streptophyta</taxon>
        <taxon>Embryophyta</taxon>
        <taxon>Tracheophyta</taxon>
        <taxon>Spermatophyta</taxon>
        <taxon>Magnoliopsida</taxon>
        <taxon>eudicotyledons</taxon>
        <taxon>Gunneridae</taxon>
        <taxon>Pentapetalae</taxon>
        <taxon>asterids</taxon>
        <taxon>Ericales</taxon>
        <taxon>Theaceae</taxon>
        <taxon>Camellia</taxon>
    </lineage>
</organism>
<feature type="region of interest" description="Leucine repeat I (LRI)" evidence="3">
    <location>
        <begin position="705"/>
        <end position="765"/>
    </location>
</feature>
<keyword evidence="2" id="KW-0804">Transcription</keyword>
<feature type="region of interest" description="Disordered" evidence="4">
    <location>
        <begin position="1245"/>
        <end position="1276"/>
    </location>
</feature>
<feature type="compositionally biased region" description="Basic and acidic residues" evidence="4">
    <location>
        <begin position="596"/>
        <end position="612"/>
    </location>
</feature>
<feature type="compositionally biased region" description="Basic and acidic residues" evidence="4">
    <location>
        <begin position="1252"/>
        <end position="1268"/>
    </location>
</feature>
<comment type="caution">
    <text evidence="5">The sequence shown here is derived from an EMBL/GenBank/DDBJ whole genome shotgun (WGS) entry which is preliminary data.</text>
</comment>
<feature type="region of interest" description="SAW" evidence="3">
    <location>
        <begin position="1004"/>
        <end position="1079"/>
    </location>
</feature>
<evidence type="ECO:0000256" key="4">
    <source>
        <dbReference type="SAM" id="MobiDB-lite"/>
    </source>
</evidence>
<feature type="region of interest" description="Disordered" evidence="4">
    <location>
        <begin position="672"/>
        <end position="699"/>
    </location>
</feature>
<reference evidence="5 6" key="1">
    <citation type="journal article" date="2018" name="Proc. Natl. Acad. Sci. U.S.A.">
        <title>Draft genome sequence of Camellia sinensis var. sinensis provides insights into the evolution of the tea genome and tea quality.</title>
        <authorList>
            <person name="Wei C."/>
            <person name="Yang H."/>
            <person name="Wang S."/>
            <person name="Zhao J."/>
            <person name="Liu C."/>
            <person name="Gao L."/>
            <person name="Xia E."/>
            <person name="Lu Y."/>
            <person name="Tai Y."/>
            <person name="She G."/>
            <person name="Sun J."/>
            <person name="Cao H."/>
            <person name="Tong W."/>
            <person name="Gao Q."/>
            <person name="Li Y."/>
            <person name="Deng W."/>
            <person name="Jiang X."/>
            <person name="Wang W."/>
            <person name="Chen Q."/>
            <person name="Zhang S."/>
            <person name="Li H."/>
            <person name="Wu J."/>
            <person name="Wang P."/>
            <person name="Li P."/>
            <person name="Shi C."/>
            <person name="Zheng F."/>
            <person name="Jian J."/>
            <person name="Huang B."/>
            <person name="Shan D."/>
            <person name="Shi M."/>
            <person name="Fang C."/>
            <person name="Yue Y."/>
            <person name="Li F."/>
            <person name="Li D."/>
            <person name="Wei S."/>
            <person name="Han B."/>
            <person name="Jiang C."/>
            <person name="Yin Y."/>
            <person name="Xia T."/>
            <person name="Zhang Z."/>
            <person name="Bennetzen J.L."/>
            <person name="Zhao S."/>
            <person name="Wan X."/>
        </authorList>
    </citation>
    <scope>NUCLEOTIDE SEQUENCE [LARGE SCALE GENOMIC DNA]</scope>
    <source>
        <strain evidence="6">cv. Shuchazao</strain>
        <tissue evidence="5">Leaf</tissue>
    </source>
</reference>
<feature type="region of interest" description="Disordered" evidence="4">
    <location>
        <begin position="485"/>
        <end position="509"/>
    </location>
</feature>
<feature type="region of interest" description="Leucine repeat II (LRII)" evidence="3">
    <location>
        <begin position="290"/>
        <end position="322"/>
    </location>
</feature>
<evidence type="ECO:0000256" key="1">
    <source>
        <dbReference type="ARBA" id="ARBA00023015"/>
    </source>
</evidence>
<keyword evidence="1" id="KW-0805">Transcription regulation</keyword>
<feature type="short sequence motif" description="VHIID" evidence="3">
    <location>
        <begin position="815"/>
        <end position="819"/>
    </location>
</feature>
<dbReference type="PROSITE" id="PS50985">
    <property type="entry name" value="GRAS"/>
    <property type="match status" value="3"/>
</dbReference>
<feature type="region of interest" description="Disordered" evidence="4">
    <location>
        <begin position="1144"/>
        <end position="1165"/>
    </location>
</feature>
<comment type="similarity">
    <text evidence="3">Belongs to the GRAS family.</text>
</comment>
<feature type="region of interest" description="Disordered" evidence="4">
    <location>
        <begin position="1328"/>
        <end position="1355"/>
    </location>
</feature>
<feature type="region of interest" description="Disordered" evidence="4">
    <location>
        <begin position="96"/>
        <end position="123"/>
    </location>
</feature>
<accession>A0A4S4DTI9</accession>
<feature type="short sequence motif" description="VHIID" evidence="3">
    <location>
        <begin position="1471"/>
        <end position="1475"/>
    </location>
</feature>
<evidence type="ECO:0000313" key="5">
    <source>
        <dbReference type="EMBL" id="THG06560.1"/>
    </source>
</evidence>
<gene>
    <name evidence="5" type="ORF">TEA_014054</name>
</gene>
<sequence length="1531" mass="171788">MLVESILRRILAGTGAPHKKRKWSGVAGLPPREREDLGNDGAGRSNKQLASFAEEADDQLYDKVLLCPRLNPHLHQDEPLHFLCTEHDDDDASSIVAGRKSPQNGVAAKGANGGGRGRGKKQGNKKEVIDLRTLLSQCAQAVANADIRNANELLNRIRQHASPTGDGTERLAYYFANALEARLAGTGTSLYAAFKTKRISVADILKGYQVFMKACPFNKMSNMFANKSIAALVHAKQTLHIIDFGVLYGFQWPCLIQHFSVREGGPPKKLRFTGIDFPQPGFRPKERVEETGRRLAIYCKRFNVPFEYTAIAKKWSTIELEELNIDRDEVLVVNCLYRLRNVPDETVVESSPRDAVLNLVKRINPDMFIHGVINGTYNAPFFVTRFREALFHFSAGFDVFETTLPREDQGRMLYEKEILGRDVMNVIACEGTERVERPETYKQWQVRNTRAGFRQLQLNKELVTEVKTKVKLYYNENFVVDEDAYPPHLSSDDNSPRTCSSDSSNSSVSVNDFIDQSSWIREKFKPSYYDEYTFESIMQSISSPNGSGDGSVDSLPFQISSEAKFGELVPTTDYVNYRSESTWKVWEGAEQNQGDHPPHGSREKKTHNREDADYTDGAGRSNKQLASFAEEADDQLYDKVLLCPRLNPHLHQDEPLHFLCTEHDDDDASSIVAGRKSPQNGVAAKGANGGGRGRGKKQGNKKEVIDLRTLLSQCAQAVANADIRNANELLNRIRQHASPTGDGTERLAYYFANALEARLAGTGTSLYAAFKTKRISVADILKGYQVFMKACPFNKMSNMFANKSIAALVHAKQTLHIIDFGVLYGFQWPCLIQHFSVREGGPPKKLRFTGIDFPQPGFRPKERVEETGRRLAIYCKRFNVPFEYTAIAKKWSTIELEELNIDRDEVLVVNCLYRLRNVPDETVVESSPRDAVLNLVKRINPDMFIHGVINGTYNAPFFVTRFREALFHFSAGFDVFETTLPREDQGRMLYEKEILGRDVMNVIACEGTERVERPETYKQWQVRNTRAGFRQLQLNKELVTSLSLIQRFTGSFLDRNHHTYPDLPFNLVDGDAIHASPSPPTSVVSSEGDAGEEGDFSDATLKLISQMLMEDGLENKPCMYQDCLALQATEKSFYDVLGKQYPPHLSSDDNSPRTCSSDSSNSSVSVNDFIDQSSWIREKFKPSYYDEYTFESIMQSISSPNGSGDGSVDSLPFQISSEAKFGELVPTTDYVNYRSESTWKVLEGAEQNQGDHPPHGSREKKTHNREDADYTDGAGRSNKQLASFAEEADDQLYDKVLLCPRLNPHLHQDEPLHFLCTEHDDDDASSIVAGRKSPQNGVAAKGANGGGRGRGKKQGNKKEVIDLRTLLSQCAQAVANADIRNANELLNRIRQHASPTGDGTERLAYYFANALEARLAGTGTSLYAAFKTKRISVADILKGYQVFMKACPFNKMSNMFANKSIAALVHAKQTLHIIDFGVLYGFQWPCLIQHFSVREGGPPKKLRFTGIDFPQPGLRPKERVEETGRRLAIYR</sequence>
<evidence type="ECO:0000256" key="2">
    <source>
        <dbReference type="ARBA" id="ARBA00023163"/>
    </source>
</evidence>
<dbReference type="PANTHER" id="PTHR31636">
    <property type="entry name" value="OSJNBA0084A10.13 PROTEIN-RELATED"/>
    <property type="match status" value="1"/>
</dbReference>
<protein>
    <submittedName>
        <fullName evidence="5">Uncharacterized protein</fullName>
    </submittedName>
</protein>
<dbReference type="InterPro" id="IPR005202">
    <property type="entry name" value="TF_GRAS"/>
</dbReference>
<evidence type="ECO:0000256" key="3">
    <source>
        <dbReference type="PROSITE-ProRule" id="PRU01191"/>
    </source>
</evidence>
<dbReference type="EMBL" id="SDRB02010413">
    <property type="protein sequence ID" value="THG06560.1"/>
    <property type="molecule type" value="Genomic_DNA"/>
</dbReference>
<feature type="region of interest" description="Disordered" evidence="4">
    <location>
        <begin position="1074"/>
        <end position="1093"/>
    </location>
</feature>
<feature type="compositionally biased region" description="Low complexity" evidence="4">
    <location>
        <begin position="500"/>
        <end position="509"/>
    </location>
</feature>
<dbReference type="Pfam" id="PF03514">
    <property type="entry name" value="GRAS"/>
    <property type="match status" value="3"/>
</dbReference>
<dbReference type="Proteomes" id="UP000306102">
    <property type="component" value="Unassembled WGS sequence"/>
</dbReference>
<name>A0A4S4DTI9_CAMSN</name>
<feature type="compositionally biased region" description="Low complexity" evidence="4">
    <location>
        <begin position="1156"/>
        <end position="1165"/>
    </location>
</feature>